<dbReference type="Proteomes" id="UP000429958">
    <property type="component" value="Unassembled WGS sequence"/>
</dbReference>
<dbReference type="RefSeq" id="WP_328597521.1">
    <property type="nucleotide sequence ID" value="NZ_VUMD01000004.1"/>
</dbReference>
<protein>
    <submittedName>
        <fullName evidence="1">PcfB family protein</fullName>
    </submittedName>
</protein>
<evidence type="ECO:0000313" key="2">
    <source>
        <dbReference type="Proteomes" id="UP000429958"/>
    </source>
</evidence>
<comment type="caution">
    <text evidence="1">The sequence shown here is derived from an EMBL/GenBank/DDBJ whole genome shotgun (WGS) entry which is preliminary data.</text>
</comment>
<dbReference type="EMBL" id="VUMD01000004">
    <property type="protein sequence ID" value="MSS35997.1"/>
    <property type="molecule type" value="Genomic_DNA"/>
</dbReference>
<name>A0A7X2NJI2_9CLOT</name>
<reference evidence="1 2" key="1">
    <citation type="submission" date="2019-08" db="EMBL/GenBank/DDBJ databases">
        <title>In-depth cultivation of the pig gut microbiome towards novel bacterial diversity and tailored functional studies.</title>
        <authorList>
            <person name="Wylensek D."/>
            <person name="Hitch T.C.A."/>
            <person name="Clavel T."/>
        </authorList>
    </citation>
    <scope>NUCLEOTIDE SEQUENCE [LARGE SCALE GENOMIC DNA]</scope>
    <source>
        <strain evidence="1 2">WCA-389-WT-23D1</strain>
    </source>
</reference>
<proteinExistence type="predicted"/>
<keyword evidence="2" id="KW-1185">Reference proteome</keyword>
<evidence type="ECO:0000313" key="1">
    <source>
        <dbReference type="EMBL" id="MSS35997.1"/>
    </source>
</evidence>
<gene>
    <name evidence="1" type="ORF">FYJ39_05245</name>
</gene>
<sequence length="158" mass="18061">MQEEVEQKVVSLIVDCGKLGEQELRKALAKLVEQMKASHQKHQYNKENPHGKMTVKQLAAKDKGLQSIEVTDKNIGSFNRVARKYGIDFAPFKVKGENRYLVFFKAPDADAMTAAFKEYTAKQVKKAERPSVLEKLQHFKALIKSAVVDRTKRKELER</sequence>
<organism evidence="1 2">
    <name type="scientific">Clostridium porci</name>
    <dbReference type="NCBI Taxonomy" id="2605778"/>
    <lineage>
        <taxon>Bacteria</taxon>
        <taxon>Bacillati</taxon>
        <taxon>Bacillota</taxon>
        <taxon>Clostridia</taxon>
        <taxon>Eubacteriales</taxon>
        <taxon>Clostridiaceae</taxon>
        <taxon>Clostridium</taxon>
    </lineage>
</organism>
<dbReference type="Pfam" id="PF12687">
    <property type="entry name" value="DUF3801"/>
    <property type="match status" value="1"/>
</dbReference>
<dbReference type="InterPro" id="IPR024234">
    <property type="entry name" value="DUF3801"/>
</dbReference>
<dbReference type="AlphaFoldDB" id="A0A7X2NJI2"/>
<accession>A0A7X2NJI2</accession>